<dbReference type="EMBL" id="AP022612">
    <property type="protein sequence ID" value="BBZ34486.1"/>
    <property type="molecule type" value="Genomic_DNA"/>
</dbReference>
<name>A0A7I7XYW4_9MYCO</name>
<sequence>MAGGRLQMGGVPIADLRQILEDKPEWLAAERESYQEVLREERRLKALRADKARES</sequence>
<keyword evidence="2" id="KW-1185">Reference proteome</keyword>
<organism evidence="1 2">
    <name type="scientific">Mycolicibacterium confluentis</name>
    <dbReference type="NCBI Taxonomy" id="28047"/>
    <lineage>
        <taxon>Bacteria</taxon>
        <taxon>Bacillati</taxon>
        <taxon>Actinomycetota</taxon>
        <taxon>Actinomycetes</taxon>
        <taxon>Mycobacteriales</taxon>
        <taxon>Mycobacteriaceae</taxon>
        <taxon>Mycolicibacterium</taxon>
    </lineage>
</organism>
<protein>
    <submittedName>
        <fullName evidence="1">Uncharacterized protein</fullName>
    </submittedName>
</protein>
<dbReference type="AlphaFoldDB" id="A0A7I7XYW4"/>
<reference evidence="1" key="1">
    <citation type="journal article" date="2019" name="Emerg. Microbes Infect.">
        <title>Comprehensive subspecies identification of 175 nontuberculous mycobacteria species based on 7547 genomic profiles.</title>
        <authorList>
            <person name="Matsumoto Y."/>
            <person name="Kinjo T."/>
            <person name="Motooka D."/>
            <person name="Nabeya D."/>
            <person name="Jung N."/>
            <person name="Uechi K."/>
            <person name="Horii T."/>
            <person name="Iida T."/>
            <person name="Fujita J."/>
            <person name="Nakamura S."/>
        </authorList>
    </citation>
    <scope>NUCLEOTIDE SEQUENCE [LARGE SCALE GENOMIC DNA]</scope>
    <source>
        <strain evidence="1">JCM 13671</strain>
    </source>
</reference>
<gene>
    <name evidence="1" type="ORF">MCNF_30910</name>
</gene>
<evidence type="ECO:0000313" key="2">
    <source>
        <dbReference type="Proteomes" id="UP000466931"/>
    </source>
</evidence>
<evidence type="ECO:0000313" key="1">
    <source>
        <dbReference type="EMBL" id="BBZ34486.1"/>
    </source>
</evidence>
<reference evidence="1" key="2">
    <citation type="submission" date="2020-02" db="EMBL/GenBank/DDBJ databases">
        <authorList>
            <person name="Matsumoto Y."/>
            <person name="Motooka D."/>
            <person name="Nakamura S."/>
        </authorList>
    </citation>
    <scope>NUCLEOTIDE SEQUENCE</scope>
    <source>
        <strain evidence="1">JCM 13671</strain>
    </source>
</reference>
<accession>A0A7I7XYW4</accession>
<proteinExistence type="predicted"/>
<dbReference type="Proteomes" id="UP000466931">
    <property type="component" value="Chromosome"/>
</dbReference>